<feature type="transmembrane region" description="Helical" evidence="8">
    <location>
        <begin position="312"/>
        <end position="330"/>
    </location>
</feature>
<organism evidence="9 10">
    <name type="scientific">SAR86 cluster bacterium</name>
    <dbReference type="NCBI Taxonomy" id="2030880"/>
    <lineage>
        <taxon>Bacteria</taxon>
        <taxon>Pseudomonadati</taxon>
        <taxon>Pseudomonadota</taxon>
        <taxon>Gammaproteobacteria</taxon>
        <taxon>SAR86 cluster</taxon>
    </lineage>
</organism>
<comment type="similarity">
    <text evidence="2">Belongs to the BCCT transporter (TC 2.A.15) family.</text>
</comment>
<name>A0A368BK47_9GAMM</name>
<dbReference type="GO" id="GO:0022857">
    <property type="term" value="F:transmembrane transporter activity"/>
    <property type="evidence" value="ECO:0007669"/>
    <property type="project" value="InterPro"/>
</dbReference>
<feature type="transmembrane region" description="Helical" evidence="8">
    <location>
        <begin position="469"/>
        <end position="489"/>
    </location>
</feature>
<evidence type="ECO:0000313" key="10">
    <source>
        <dbReference type="Proteomes" id="UP000253032"/>
    </source>
</evidence>
<evidence type="ECO:0000256" key="8">
    <source>
        <dbReference type="SAM" id="Phobius"/>
    </source>
</evidence>
<feature type="transmembrane region" description="Helical" evidence="8">
    <location>
        <begin position="180"/>
        <end position="203"/>
    </location>
</feature>
<proteinExistence type="inferred from homology"/>
<evidence type="ECO:0000256" key="1">
    <source>
        <dbReference type="ARBA" id="ARBA00004651"/>
    </source>
</evidence>
<dbReference type="PANTHER" id="PTHR30047">
    <property type="entry name" value="HIGH-AFFINITY CHOLINE TRANSPORT PROTEIN-RELATED"/>
    <property type="match status" value="1"/>
</dbReference>
<keyword evidence="6 8" id="KW-1133">Transmembrane helix</keyword>
<dbReference type="AlphaFoldDB" id="A0A368BK47"/>
<gene>
    <name evidence="9" type="ORF">DBW98_03530</name>
</gene>
<evidence type="ECO:0000313" key="9">
    <source>
        <dbReference type="EMBL" id="RCL37680.1"/>
    </source>
</evidence>
<feature type="transmembrane region" description="Helical" evidence="8">
    <location>
        <begin position="342"/>
        <end position="365"/>
    </location>
</feature>
<dbReference type="InterPro" id="IPR000060">
    <property type="entry name" value="BCCT_transptr"/>
</dbReference>
<dbReference type="NCBIfam" id="TIGR00842">
    <property type="entry name" value="bcct"/>
    <property type="match status" value="1"/>
</dbReference>
<dbReference type="GO" id="GO:0005886">
    <property type="term" value="C:plasma membrane"/>
    <property type="evidence" value="ECO:0007669"/>
    <property type="project" value="UniProtKB-SubCell"/>
</dbReference>
<feature type="transmembrane region" description="Helical" evidence="8">
    <location>
        <begin position="399"/>
        <end position="428"/>
    </location>
</feature>
<dbReference type="Proteomes" id="UP000253032">
    <property type="component" value="Unassembled WGS sequence"/>
</dbReference>
<evidence type="ECO:0000256" key="3">
    <source>
        <dbReference type="ARBA" id="ARBA00022448"/>
    </source>
</evidence>
<evidence type="ECO:0000256" key="4">
    <source>
        <dbReference type="ARBA" id="ARBA00022475"/>
    </source>
</evidence>
<keyword evidence="7 8" id="KW-0472">Membrane</keyword>
<dbReference type="Pfam" id="PF02028">
    <property type="entry name" value="BCCT"/>
    <property type="match status" value="1"/>
</dbReference>
<keyword evidence="3" id="KW-0813">Transport</keyword>
<protein>
    <submittedName>
        <fullName evidence="9">BCCT family transporter</fullName>
    </submittedName>
</protein>
<feature type="transmembrane region" description="Helical" evidence="8">
    <location>
        <begin position="440"/>
        <end position="463"/>
    </location>
</feature>
<keyword evidence="4" id="KW-1003">Cell membrane</keyword>
<evidence type="ECO:0000256" key="6">
    <source>
        <dbReference type="ARBA" id="ARBA00022989"/>
    </source>
</evidence>
<feature type="transmembrane region" description="Helical" evidence="8">
    <location>
        <begin position="140"/>
        <end position="160"/>
    </location>
</feature>
<feature type="transmembrane region" description="Helical" evidence="8">
    <location>
        <begin position="257"/>
        <end position="277"/>
    </location>
</feature>
<comment type="subcellular location">
    <subcellularLocation>
        <location evidence="1">Cell membrane</location>
        <topology evidence="1">Multi-pass membrane protein</topology>
    </subcellularLocation>
</comment>
<evidence type="ECO:0000256" key="7">
    <source>
        <dbReference type="ARBA" id="ARBA00023136"/>
    </source>
</evidence>
<evidence type="ECO:0000256" key="5">
    <source>
        <dbReference type="ARBA" id="ARBA00022692"/>
    </source>
</evidence>
<reference evidence="9 10" key="1">
    <citation type="journal article" date="2018" name="Microbiome">
        <title>Fine metagenomic profile of the Mediterranean stratified and mixed water columns revealed by assembly and recruitment.</title>
        <authorList>
            <person name="Haro-Moreno J.M."/>
            <person name="Lopez-Perez M."/>
            <person name="De La Torre J.R."/>
            <person name="Picazo A."/>
            <person name="Camacho A."/>
            <person name="Rodriguez-Valera F."/>
        </authorList>
    </citation>
    <scope>NUCLEOTIDE SEQUENCE [LARGE SCALE GENOMIC DNA]</scope>
    <source>
        <strain evidence="9">MED-G84</strain>
    </source>
</reference>
<dbReference type="EMBL" id="QOPC01000019">
    <property type="protein sequence ID" value="RCL37680.1"/>
    <property type="molecule type" value="Genomic_DNA"/>
</dbReference>
<comment type="caution">
    <text evidence="9">The sequence shown here is derived from an EMBL/GenBank/DDBJ whole genome shotgun (WGS) entry which is preliminary data.</text>
</comment>
<dbReference type="PANTHER" id="PTHR30047:SF7">
    <property type="entry name" value="HIGH-AFFINITY CHOLINE TRANSPORT PROTEIN"/>
    <property type="match status" value="1"/>
</dbReference>
<feature type="transmembrane region" description="Helical" evidence="8">
    <location>
        <begin position="86"/>
        <end position="107"/>
    </location>
</feature>
<accession>A0A368BK47</accession>
<feature type="transmembrane region" description="Helical" evidence="8">
    <location>
        <begin position="223"/>
        <end position="245"/>
    </location>
</feature>
<keyword evidence="5 8" id="KW-0812">Transmembrane</keyword>
<evidence type="ECO:0000256" key="2">
    <source>
        <dbReference type="ARBA" id="ARBA00005658"/>
    </source>
</evidence>
<feature type="transmembrane region" description="Helical" evidence="8">
    <location>
        <begin position="46"/>
        <end position="66"/>
    </location>
</feature>
<sequence>MFTNIAPRRFVFSIILISAFIGITLFNLSEADKLFAAIQQQLSDGLGWLIILLANGFLVFVIYLAFSKHKNLTLGGPDAKPEFSNVNWIAMLFSAGLGVGLLFYGVAEPVLHFSSDSIHENAASFSDKANLAMNLSYLHWGFHGWAIYGVVGLCFAYFTYNRNLPFRVSSFFSGRLTQNIWGRVSLDVIAIIATIFGIATSLGLGANQINSGLGYMEVLEESFISTVGIVIVITLMGLVSVVLGLKVGIKRLSQLNIILCAILLSIIFLGGPTSYILDGLVQNIGSYLQNLLSLSTNTQGYLDSSWQNGWTLYYYSWWFAWSPFVGLFIARISYGRTIQEFLIGAVLVPSSIVFLWMGVFGNAALYQEFIEPNSLATAINNDIAVSLFVFLEQFPFSQFLMGLAIVIILTFFVTSSDSGALVTSMLTAAKKENTKDEPPMILRIIWAISLGVIAIVLLAGGGIGALQTSVIVTGVPFAILVTFAARSLLKNLNQ</sequence>
<feature type="transmembrane region" description="Helical" evidence="8">
    <location>
        <begin position="9"/>
        <end position="26"/>
    </location>
</feature>